<evidence type="ECO:0000256" key="4">
    <source>
        <dbReference type="ARBA" id="ARBA00022692"/>
    </source>
</evidence>
<dbReference type="NCBIfam" id="TIGR00728">
    <property type="entry name" value="OPT_sfam"/>
    <property type="match status" value="1"/>
</dbReference>
<dbReference type="GO" id="GO:0035673">
    <property type="term" value="F:oligopeptide transmembrane transporter activity"/>
    <property type="evidence" value="ECO:0007669"/>
    <property type="project" value="InterPro"/>
</dbReference>
<dbReference type="Proteomes" id="UP000886520">
    <property type="component" value="Chromosome 19"/>
</dbReference>
<dbReference type="AlphaFoldDB" id="A0A9D4UC82"/>
<evidence type="ECO:0000256" key="5">
    <source>
        <dbReference type="ARBA" id="ARBA00022856"/>
    </source>
</evidence>
<evidence type="ECO:0000256" key="8">
    <source>
        <dbReference type="ARBA" id="ARBA00023136"/>
    </source>
</evidence>
<dbReference type="InterPro" id="IPR004648">
    <property type="entry name" value="Oligpept_transpt"/>
</dbReference>
<dbReference type="Pfam" id="PF03169">
    <property type="entry name" value="OPT"/>
    <property type="match status" value="1"/>
</dbReference>
<evidence type="ECO:0000313" key="10">
    <source>
        <dbReference type="EMBL" id="KAI5065225.1"/>
    </source>
</evidence>
<feature type="transmembrane region" description="Helical" evidence="9">
    <location>
        <begin position="616"/>
        <end position="638"/>
    </location>
</feature>
<evidence type="ECO:0000256" key="9">
    <source>
        <dbReference type="SAM" id="Phobius"/>
    </source>
</evidence>
<evidence type="ECO:0000256" key="3">
    <source>
        <dbReference type="ARBA" id="ARBA00022448"/>
    </source>
</evidence>
<evidence type="ECO:0000256" key="7">
    <source>
        <dbReference type="ARBA" id="ARBA00022989"/>
    </source>
</evidence>
<comment type="caution">
    <text evidence="10">The sequence shown here is derived from an EMBL/GenBank/DDBJ whole genome shotgun (WGS) entry which is preliminary data.</text>
</comment>
<dbReference type="NCBIfam" id="TIGR00727">
    <property type="entry name" value="ISP4_OPT"/>
    <property type="match status" value="1"/>
</dbReference>
<evidence type="ECO:0000313" key="11">
    <source>
        <dbReference type="Proteomes" id="UP000886520"/>
    </source>
</evidence>
<feature type="transmembrane region" description="Helical" evidence="9">
    <location>
        <begin position="349"/>
        <end position="367"/>
    </location>
</feature>
<evidence type="ECO:0000256" key="6">
    <source>
        <dbReference type="ARBA" id="ARBA00022927"/>
    </source>
</evidence>
<evidence type="ECO:0000256" key="1">
    <source>
        <dbReference type="ARBA" id="ARBA00004141"/>
    </source>
</evidence>
<feature type="transmembrane region" description="Helical" evidence="9">
    <location>
        <begin position="737"/>
        <end position="754"/>
    </location>
</feature>
<sequence length="823" mass="91750">MSTFGRLNQLETHCLAVSQHAMTALHCFDLEQCELQTLWRLTGLVHPVLLITLRVGLCLHSTKLTMEVTPDEQEEIDALLPFHPLPASEKTSLLGENTSGADDYDQSPIEEVAATVSTADDYTLPVWTFRMWILGIGSCVTLSFLNSFFSYRTEPLTITAISAQIASLPLGYAMASLLPNTEIRLPFTNWKFSLNPGPFNIKEHVLVTIFANAGAASGYGTAYGISVINAIKAFYKRDISLVPSILLVTLTQILGYSWAGLFRKYLVNPAHMWWPSNLVQVSIFRTLHEKESRRGLSRIHFFLIVLVASFSYYVLPGYLMITLTCISIACIIWPNSVTAQQIGSGLEGLGIGAFSFDWASMSAFLGSPLVTPWHSIVCMFVGFALFAYFILPLSYWFNLYDAKTFPLYSSDTFTSDGQSYNVSAIVNSNFELDTEAYEKLGHLNLSTLFALNYGFSFAQLTATLTHVALFHGKEIWESTKQSIKSNRIDIHTKLMKRYQDIPNWWFSLLAFVSIGGSVAMCIIYKNELQLPWWGILLACFLSCTFTLPIGILTATTNQAPGLNVISEYIIGYMLPGKPIANMVFKTYGYDSTAQAVAFLSDFKLGHYMKIPPRSMFIVQGLGTVIAALVNVIVSWWMLNSIDNICDTSKLPSGSPWTCPSDRVFYNASVIWGLVGPKRIFGPEGKYKDLNWFFLGGALVPVIVWLVHKWQLHLKWISLINIAIILNGATVLPPASSVNMIVWFIVGFIFNFYMARFRKQWWRRYNYVLSAALDAGTAFMGVLLYVCLGIEGISLNWAGNQYDYCSVASCPTASGIVVEGCPVS</sequence>
<feature type="transmembrane region" description="Helical" evidence="9">
    <location>
        <begin position="713"/>
        <end position="731"/>
    </location>
</feature>
<protein>
    <recommendedName>
        <fullName evidence="12">Oligopeptide transporter</fullName>
    </recommendedName>
</protein>
<keyword evidence="4 9" id="KW-0812">Transmembrane</keyword>
<reference evidence="10" key="1">
    <citation type="submission" date="2021-01" db="EMBL/GenBank/DDBJ databases">
        <title>Adiantum capillus-veneris genome.</title>
        <authorList>
            <person name="Fang Y."/>
            <person name="Liao Q."/>
        </authorList>
    </citation>
    <scope>NUCLEOTIDE SEQUENCE</scope>
    <source>
        <strain evidence="10">H3</strain>
        <tissue evidence="10">Leaf</tissue>
    </source>
</reference>
<feature type="transmembrane region" description="Helical" evidence="9">
    <location>
        <begin position="156"/>
        <end position="178"/>
    </location>
</feature>
<organism evidence="10 11">
    <name type="scientific">Adiantum capillus-veneris</name>
    <name type="common">Maidenhair fern</name>
    <dbReference type="NCBI Taxonomy" id="13818"/>
    <lineage>
        <taxon>Eukaryota</taxon>
        <taxon>Viridiplantae</taxon>
        <taxon>Streptophyta</taxon>
        <taxon>Embryophyta</taxon>
        <taxon>Tracheophyta</taxon>
        <taxon>Polypodiopsida</taxon>
        <taxon>Polypodiidae</taxon>
        <taxon>Polypodiales</taxon>
        <taxon>Pteridineae</taxon>
        <taxon>Pteridaceae</taxon>
        <taxon>Vittarioideae</taxon>
        <taxon>Adiantum</taxon>
    </lineage>
</organism>
<keyword evidence="7 9" id="KW-1133">Transmembrane helix</keyword>
<feature type="transmembrane region" description="Helical" evidence="9">
    <location>
        <begin position="766"/>
        <end position="785"/>
    </location>
</feature>
<keyword evidence="3" id="KW-0813">Transport</keyword>
<keyword evidence="6" id="KW-0653">Protein transport</keyword>
<accession>A0A9D4UC82</accession>
<dbReference type="PANTHER" id="PTHR22601">
    <property type="entry name" value="ISP4 LIKE PROTEIN"/>
    <property type="match status" value="1"/>
</dbReference>
<feature type="transmembrane region" description="Helical" evidence="9">
    <location>
        <begin position="205"/>
        <end position="228"/>
    </location>
</feature>
<keyword evidence="11" id="KW-1185">Reference proteome</keyword>
<feature type="transmembrane region" description="Helical" evidence="9">
    <location>
        <begin position="373"/>
        <end position="397"/>
    </location>
</feature>
<feature type="transmembrane region" description="Helical" evidence="9">
    <location>
        <begin position="240"/>
        <end position="259"/>
    </location>
</feature>
<feature type="transmembrane region" description="Helical" evidence="9">
    <location>
        <begin position="299"/>
        <end position="315"/>
    </location>
</feature>
<feature type="transmembrane region" description="Helical" evidence="9">
    <location>
        <begin position="531"/>
        <end position="552"/>
    </location>
</feature>
<feature type="transmembrane region" description="Helical" evidence="9">
    <location>
        <begin position="689"/>
        <end position="706"/>
    </location>
</feature>
<dbReference type="OrthoDB" id="9986677at2759"/>
<feature type="transmembrane region" description="Helical" evidence="9">
    <location>
        <begin position="129"/>
        <end position="149"/>
    </location>
</feature>
<comment type="subcellular location">
    <subcellularLocation>
        <location evidence="1">Membrane</location>
        <topology evidence="1">Multi-pass membrane protein</topology>
    </subcellularLocation>
</comment>
<dbReference type="GO" id="GO:0015031">
    <property type="term" value="P:protein transport"/>
    <property type="evidence" value="ECO:0007669"/>
    <property type="project" value="UniProtKB-KW"/>
</dbReference>
<dbReference type="InterPro" id="IPR004813">
    <property type="entry name" value="OPT"/>
</dbReference>
<dbReference type="GO" id="GO:0016020">
    <property type="term" value="C:membrane"/>
    <property type="evidence" value="ECO:0007669"/>
    <property type="project" value="UniProtKB-SubCell"/>
</dbReference>
<keyword evidence="5" id="KW-0571">Peptide transport</keyword>
<proteinExistence type="inferred from homology"/>
<name>A0A9D4UC82_ADICA</name>
<evidence type="ECO:0000256" key="2">
    <source>
        <dbReference type="ARBA" id="ARBA00005484"/>
    </source>
</evidence>
<keyword evidence="8 9" id="KW-0472">Membrane</keyword>
<evidence type="ECO:0008006" key="12">
    <source>
        <dbReference type="Google" id="ProtNLM"/>
    </source>
</evidence>
<gene>
    <name evidence="10" type="ORF">GOP47_0019920</name>
</gene>
<feature type="transmembrane region" description="Helical" evidence="9">
    <location>
        <begin position="504"/>
        <end position="525"/>
    </location>
</feature>
<comment type="similarity">
    <text evidence="2">Belongs to the oligopeptide OPT transporter (TC 2.A.67.1) family.</text>
</comment>
<dbReference type="EMBL" id="JABFUD020000019">
    <property type="protein sequence ID" value="KAI5065225.1"/>
    <property type="molecule type" value="Genomic_DNA"/>
</dbReference>